<gene>
    <name evidence="2" type="ORF">INQ42_12550</name>
</gene>
<organism evidence="2 3">
    <name type="scientific">Novilysobacter avium</name>
    <dbReference type="NCBI Taxonomy" id="2781023"/>
    <lineage>
        <taxon>Bacteria</taxon>
        <taxon>Pseudomonadati</taxon>
        <taxon>Pseudomonadota</taxon>
        <taxon>Gammaproteobacteria</taxon>
        <taxon>Lysobacterales</taxon>
        <taxon>Lysobacteraceae</taxon>
        <taxon>Novilysobacter</taxon>
    </lineage>
</organism>
<feature type="transmembrane region" description="Helical" evidence="1">
    <location>
        <begin position="12"/>
        <end position="33"/>
    </location>
</feature>
<dbReference type="EMBL" id="CP063657">
    <property type="protein sequence ID" value="QOW22011.1"/>
    <property type="molecule type" value="Genomic_DNA"/>
</dbReference>
<dbReference type="Proteomes" id="UP000593932">
    <property type="component" value="Chromosome"/>
</dbReference>
<reference evidence="2 3" key="1">
    <citation type="submission" date="2020-10" db="EMBL/GenBank/DDBJ databases">
        <title>complete genome sequencing of Lysobacter sp. H23M41.</title>
        <authorList>
            <person name="Bae J.-W."/>
            <person name="Lee S.-Y."/>
        </authorList>
    </citation>
    <scope>NUCLEOTIDE SEQUENCE [LARGE SCALE GENOMIC DNA]</scope>
    <source>
        <strain evidence="2 3">H23M41</strain>
    </source>
</reference>
<accession>A0A7S6UKK4</accession>
<dbReference type="RefSeq" id="WP_194034562.1">
    <property type="nucleotide sequence ID" value="NZ_CP063657.1"/>
</dbReference>
<sequence>MDDPQSRPFFGFLTCLALVVLLSFAALVGYYGAACNDSGGAVGWALLVVMFGPLVFPEAALGVLVLGTVAALAGSVLLRPAESIKRFGVTCLSGVAATLITLAASEKIASAANAYERCGVGF</sequence>
<feature type="transmembrane region" description="Helical" evidence="1">
    <location>
        <begin position="45"/>
        <end position="78"/>
    </location>
</feature>
<proteinExistence type="predicted"/>
<protein>
    <submittedName>
        <fullName evidence="2">Uncharacterized protein</fullName>
    </submittedName>
</protein>
<keyword evidence="1" id="KW-0812">Transmembrane</keyword>
<keyword evidence="1" id="KW-0472">Membrane</keyword>
<keyword evidence="1" id="KW-1133">Transmembrane helix</keyword>
<evidence type="ECO:0000313" key="2">
    <source>
        <dbReference type="EMBL" id="QOW22011.1"/>
    </source>
</evidence>
<evidence type="ECO:0000256" key="1">
    <source>
        <dbReference type="SAM" id="Phobius"/>
    </source>
</evidence>
<keyword evidence="3" id="KW-1185">Reference proteome</keyword>
<name>A0A7S6UKK4_9GAMM</name>
<evidence type="ECO:0000313" key="3">
    <source>
        <dbReference type="Proteomes" id="UP000593932"/>
    </source>
</evidence>